<dbReference type="AlphaFoldDB" id="A0A4C2A2Q7"/>
<organism evidence="1 2">
    <name type="scientific">Eumeta variegata</name>
    <name type="common">Bagworm moth</name>
    <name type="synonym">Eumeta japonica</name>
    <dbReference type="NCBI Taxonomy" id="151549"/>
    <lineage>
        <taxon>Eukaryota</taxon>
        <taxon>Metazoa</taxon>
        <taxon>Ecdysozoa</taxon>
        <taxon>Arthropoda</taxon>
        <taxon>Hexapoda</taxon>
        <taxon>Insecta</taxon>
        <taxon>Pterygota</taxon>
        <taxon>Neoptera</taxon>
        <taxon>Endopterygota</taxon>
        <taxon>Lepidoptera</taxon>
        <taxon>Glossata</taxon>
        <taxon>Ditrysia</taxon>
        <taxon>Tineoidea</taxon>
        <taxon>Psychidae</taxon>
        <taxon>Oiketicinae</taxon>
        <taxon>Eumeta</taxon>
    </lineage>
</organism>
<protein>
    <submittedName>
        <fullName evidence="1">Uncharacterized protein</fullName>
    </submittedName>
</protein>
<keyword evidence="2" id="KW-1185">Reference proteome</keyword>
<accession>A0A4C2A2Q7</accession>
<name>A0A4C2A2Q7_EUMVA</name>
<comment type="caution">
    <text evidence="1">The sequence shown here is derived from an EMBL/GenBank/DDBJ whole genome shotgun (WGS) entry which is preliminary data.</text>
</comment>
<reference evidence="1 2" key="1">
    <citation type="journal article" date="2019" name="Commun. Biol.">
        <title>The bagworm genome reveals a unique fibroin gene that provides high tensile strength.</title>
        <authorList>
            <person name="Kono N."/>
            <person name="Nakamura H."/>
            <person name="Ohtoshi R."/>
            <person name="Tomita M."/>
            <person name="Numata K."/>
            <person name="Arakawa K."/>
        </authorList>
    </citation>
    <scope>NUCLEOTIDE SEQUENCE [LARGE SCALE GENOMIC DNA]</scope>
</reference>
<gene>
    <name evidence="1" type="ORF">EVAR_100990_1</name>
</gene>
<sequence length="90" mass="10606">MKLHLLPEEDHSMVTAEENISAGRLIAETDRRVIYQQIRSNLSIERVEEKQYCGRIFFHHNNISPHIKQFGYVRYRDTGSFALQPRSCTK</sequence>
<proteinExistence type="predicted"/>
<dbReference type="Proteomes" id="UP000299102">
    <property type="component" value="Unassembled WGS sequence"/>
</dbReference>
<dbReference type="EMBL" id="BGZK01002389">
    <property type="protein sequence ID" value="GBP93534.1"/>
    <property type="molecule type" value="Genomic_DNA"/>
</dbReference>
<dbReference type="OrthoDB" id="10017160at2759"/>
<evidence type="ECO:0000313" key="1">
    <source>
        <dbReference type="EMBL" id="GBP93534.1"/>
    </source>
</evidence>
<evidence type="ECO:0000313" key="2">
    <source>
        <dbReference type="Proteomes" id="UP000299102"/>
    </source>
</evidence>